<dbReference type="Pfam" id="PF01219">
    <property type="entry name" value="DAGK_prokar"/>
    <property type="match status" value="1"/>
</dbReference>
<evidence type="ECO:0000256" key="6">
    <source>
        <dbReference type="ARBA" id="ARBA00022692"/>
    </source>
</evidence>
<keyword evidence="8 16" id="KW-0418">Kinase</keyword>
<dbReference type="InterPro" id="IPR033717">
    <property type="entry name" value="UDPK"/>
</dbReference>
<organism evidence="16 17">
    <name type="scientific">Niabella digestorum</name>
    <dbReference type="NCBI Taxonomy" id="3117701"/>
    <lineage>
        <taxon>Bacteria</taxon>
        <taxon>Pseudomonadati</taxon>
        <taxon>Bacteroidota</taxon>
        <taxon>Chitinophagia</taxon>
        <taxon>Chitinophagales</taxon>
        <taxon>Chitinophagaceae</taxon>
        <taxon>Niabella</taxon>
    </lineage>
</organism>
<evidence type="ECO:0000313" key="17">
    <source>
        <dbReference type="Proteomes" id="UP001357452"/>
    </source>
</evidence>
<sequence length="125" mass="13748">MSSRFSISRFRKSLCYAWAGLKTALRSEQNLRFHLIATVAAMILSFVVSLSRVEFALIIICIGLVLVAELVNTAIEKLCDKIAPSLDEQIKLIKDLSAAAVLLAAITAFICGLIIFLPRIFSFLS</sequence>
<dbReference type="Gene3D" id="1.10.287.3610">
    <property type="match status" value="1"/>
</dbReference>
<keyword evidence="11" id="KW-0443">Lipid metabolism</keyword>
<evidence type="ECO:0000256" key="3">
    <source>
        <dbReference type="ARBA" id="ARBA00022475"/>
    </source>
</evidence>
<keyword evidence="3" id="KW-1003">Cell membrane</keyword>
<dbReference type="EC" id="2.7.1.-" evidence="16"/>
<feature type="transmembrane region" description="Helical" evidence="15">
    <location>
        <begin position="55"/>
        <end position="75"/>
    </location>
</feature>
<evidence type="ECO:0000256" key="5">
    <source>
        <dbReference type="ARBA" id="ARBA00022679"/>
    </source>
</evidence>
<comment type="caution">
    <text evidence="16">The sequence shown here is derived from an EMBL/GenBank/DDBJ whole genome shotgun (WGS) entry which is preliminary data.</text>
</comment>
<evidence type="ECO:0000256" key="11">
    <source>
        <dbReference type="ARBA" id="ARBA00023098"/>
    </source>
</evidence>
<protein>
    <submittedName>
        <fullName evidence="16">Diacylglycerol kinase family protein</fullName>
        <ecNumber evidence="16">2.7.1.-</ecNumber>
    </submittedName>
</protein>
<evidence type="ECO:0000256" key="13">
    <source>
        <dbReference type="ARBA" id="ARBA00023209"/>
    </source>
</evidence>
<keyword evidence="13" id="KW-0594">Phospholipid biosynthesis</keyword>
<evidence type="ECO:0000313" key="16">
    <source>
        <dbReference type="EMBL" id="MEE6187986.1"/>
    </source>
</evidence>
<dbReference type="GO" id="GO:0016301">
    <property type="term" value="F:kinase activity"/>
    <property type="evidence" value="ECO:0007669"/>
    <property type="project" value="UniProtKB-KW"/>
</dbReference>
<evidence type="ECO:0000256" key="1">
    <source>
        <dbReference type="ARBA" id="ARBA00004651"/>
    </source>
</evidence>
<evidence type="ECO:0000256" key="14">
    <source>
        <dbReference type="ARBA" id="ARBA00023264"/>
    </source>
</evidence>
<keyword evidence="7" id="KW-0547">Nucleotide-binding</keyword>
<dbReference type="RefSeq" id="WP_330975391.1">
    <property type="nucleotide sequence ID" value="NZ_JAZGLY010000007.1"/>
</dbReference>
<evidence type="ECO:0000256" key="9">
    <source>
        <dbReference type="ARBA" id="ARBA00022840"/>
    </source>
</evidence>
<keyword evidence="9" id="KW-0067">ATP-binding</keyword>
<keyword evidence="4" id="KW-0444">Lipid biosynthesis</keyword>
<reference evidence="16 17" key="1">
    <citation type="submission" date="2024-01" db="EMBL/GenBank/DDBJ databases">
        <title>Niabella digestum sp. nov., isolated from waste digestion system.</title>
        <authorList>
            <person name="Zhang L."/>
        </authorList>
    </citation>
    <scope>NUCLEOTIDE SEQUENCE [LARGE SCALE GENOMIC DNA]</scope>
    <source>
        <strain evidence="16 17">A18</strain>
    </source>
</reference>
<keyword evidence="17" id="KW-1185">Reference proteome</keyword>
<keyword evidence="14" id="KW-1208">Phospholipid metabolism</keyword>
<evidence type="ECO:0000256" key="15">
    <source>
        <dbReference type="SAM" id="Phobius"/>
    </source>
</evidence>
<evidence type="ECO:0000256" key="7">
    <source>
        <dbReference type="ARBA" id="ARBA00022741"/>
    </source>
</evidence>
<evidence type="ECO:0000256" key="10">
    <source>
        <dbReference type="ARBA" id="ARBA00022989"/>
    </source>
</evidence>
<keyword evidence="12 15" id="KW-0472">Membrane</keyword>
<comment type="subcellular location">
    <subcellularLocation>
        <location evidence="1">Cell membrane</location>
        <topology evidence="1">Multi-pass membrane protein</topology>
    </subcellularLocation>
</comment>
<keyword evidence="6 15" id="KW-0812">Transmembrane</keyword>
<evidence type="ECO:0000256" key="4">
    <source>
        <dbReference type="ARBA" id="ARBA00022516"/>
    </source>
</evidence>
<proteinExistence type="inferred from homology"/>
<dbReference type="InterPro" id="IPR000829">
    <property type="entry name" value="DAGK"/>
</dbReference>
<keyword evidence="10 15" id="KW-1133">Transmembrane helix</keyword>
<comment type="similarity">
    <text evidence="2">Belongs to the bacterial diacylglycerol kinase family.</text>
</comment>
<dbReference type="PANTHER" id="PTHR34299:SF1">
    <property type="entry name" value="DIACYLGLYCEROL KINASE"/>
    <property type="match status" value="1"/>
</dbReference>
<name>A0ABU7RJ42_9BACT</name>
<dbReference type="EMBL" id="JAZGLY010000007">
    <property type="protein sequence ID" value="MEE6187986.1"/>
    <property type="molecule type" value="Genomic_DNA"/>
</dbReference>
<gene>
    <name evidence="16" type="ORF">V2H41_11955</name>
</gene>
<feature type="transmembrane region" description="Helical" evidence="15">
    <location>
        <begin position="31"/>
        <end position="49"/>
    </location>
</feature>
<dbReference type="InterPro" id="IPR036945">
    <property type="entry name" value="DAGK_sf"/>
</dbReference>
<accession>A0ABU7RJ42</accession>
<evidence type="ECO:0000256" key="2">
    <source>
        <dbReference type="ARBA" id="ARBA00005967"/>
    </source>
</evidence>
<feature type="transmembrane region" description="Helical" evidence="15">
    <location>
        <begin position="96"/>
        <end position="121"/>
    </location>
</feature>
<dbReference type="CDD" id="cd14265">
    <property type="entry name" value="UDPK_IM_like"/>
    <property type="match status" value="1"/>
</dbReference>
<evidence type="ECO:0000256" key="8">
    <source>
        <dbReference type="ARBA" id="ARBA00022777"/>
    </source>
</evidence>
<evidence type="ECO:0000256" key="12">
    <source>
        <dbReference type="ARBA" id="ARBA00023136"/>
    </source>
</evidence>
<dbReference type="Proteomes" id="UP001357452">
    <property type="component" value="Unassembled WGS sequence"/>
</dbReference>
<keyword evidence="5 16" id="KW-0808">Transferase</keyword>
<dbReference type="PANTHER" id="PTHR34299">
    <property type="entry name" value="DIACYLGLYCEROL KINASE"/>
    <property type="match status" value="1"/>
</dbReference>